<keyword evidence="1" id="KW-0472">Membrane</keyword>
<evidence type="ECO:0000256" key="1">
    <source>
        <dbReference type="SAM" id="Phobius"/>
    </source>
</evidence>
<keyword evidence="3" id="KW-1185">Reference proteome</keyword>
<name>A0A366HTL2_9BACT</name>
<proteinExistence type="predicted"/>
<accession>A0A366HTL2</accession>
<dbReference type="AlphaFoldDB" id="A0A366HTL2"/>
<dbReference type="Proteomes" id="UP000253426">
    <property type="component" value="Unassembled WGS sequence"/>
</dbReference>
<dbReference type="EMBL" id="QNRR01000002">
    <property type="protein sequence ID" value="RBP46428.1"/>
    <property type="molecule type" value="Genomic_DNA"/>
</dbReference>
<organism evidence="2 3">
    <name type="scientific">Roseimicrobium gellanilyticum</name>
    <dbReference type="NCBI Taxonomy" id="748857"/>
    <lineage>
        <taxon>Bacteria</taxon>
        <taxon>Pseudomonadati</taxon>
        <taxon>Verrucomicrobiota</taxon>
        <taxon>Verrucomicrobiia</taxon>
        <taxon>Verrucomicrobiales</taxon>
        <taxon>Verrucomicrobiaceae</taxon>
        <taxon>Roseimicrobium</taxon>
    </lineage>
</organism>
<keyword evidence="1" id="KW-0812">Transmembrane</keyword>
<reference evidence="2 3" key="1">
    <citation type="submission" date="2018-06" db="EMBL/GenBank/DDBJ databases">
        <title>Genomic Encyclopedia of Type Strains, Phase IV (KMG-IV): sequencing the most valuable type-strain genomes for metagenomic binning, comparative biology and taxonomic classification.</title>
        <authorList>
            <person name="Goeker M."/>
        </authorList>
    </citation>
    <scope>NUCLEOTIDE SEQUENCE [LARGE SCALE GENOMIC DNA]</scope>
    <source>
        <strain evidence="2 3">DSM 25532</strain>
    </source>
</reference>
<protein>
    <submittedName>
        <fullName evidence="2">Uncharacterized protein</fullName>
    </submittedName>
</protein>
<evidence type="ECO:0000313" key="2">
    <source>
        <dbReference type="EMBL" id="RBP46428.1"/>
    </source>
</evidence>
<comment type="caution">
    <text evidence="2">The sequence shown here is derived from an EMBL/GenBank/DDBJ whole genome shotgun (WGS) entry which is preliminary data.</text>
</comment>
<sequence length="89" mass="10475">MDGPEHCDAKEVSRSHTVLWVFSIVAMFVLYLLTAPPVYFRALSKDPKHVSWMTTAYIRPYAWLSEKTPLKVPLDAYSRMWRNRFLGKR</sequence>
<gene>
    <name evidence="2" type="ORF">DES53_102819</name>
</gene>
<keyword evidence="1" id="KW-1133">Transmembrane helix</keyword>
<evidence type="ECO:0000313" key="3">
    <source>
        <dbReference type="Proteomes" id="UP000253426"/>
    </source>
</evidence>
<feature type="transmembrane region" description="Helical" evidence="1">
    <location>
        <begin position="18"/>
        <end position="40"/>
    </location>
</feature>